<evidence type="ECO:0000313" key="2">
    <source>
        <dbReference type="EMBL" id="CAI6349009.1"/>
    </source>
</evidence>
<organism evidence="2 3">
    <name type="scientific">Macrosiphum euphorbiae</name>
    <name type="common">potato aphid</name>
    <dbReference type="NCBI Taxonomy" id="13131"/>
    <lineage>
        <taxon>Eukaryota</taxon>
        <taxon>Metazoa</taxon>
        <taxon>Ecdysozoa</taxon>
        <taxon>Arthropoda</taxon>
        <taxon>Hexapoda</taxon>
        <taxon>Insecta</taxon>
        <taxon>Pterygota</taxon>
        <taxon>Neoptera</taxon>
        <taxon>Paraneoptera</taxon>
        <taxon>Hemiptera</taxon>
        <taxon>Sternorrhyncha</taxon>
        <taxon>Aphidomorpha</taxon>
        <taxon>Aphidoidea</taxon>
        <taxon>Aphididae</taxon>
        <taxon>Macrosiphini</taxon>
        <taxon>Macrosiphum</taxon>
    </lineage>
</organism>
<dbReference type="AlphaFoldDB" id="A0AAV0VZP5"/>
<comment type="caution">
    <text evidence="2">The sequence shown here is derived from an EMBL/GenBank/DDBJ whole genome shotgun (WGS) entry which is preliminary data.</text>
</comment>
<gene>
    <name evidence="2" type="ORF">MEUPH1_LOCUS5624</name>
</gene>
<evidence type="ECO:0000313" key="3">
    <source>
        <dbReference type="Proteomes" id="UP001160148"/>
    </source>
</evidence>
<reference evidence="2 3" key="1">
    <citation type="submission" date="2023-01" db="EMBL/GenBank/DDBJ databases">
        <authorList>
            <person name="Whitehead M."/>
        </authorList>
    </citation>
    <scope>NUCLEOTIDE SEQUENCE [LARGE SCALE GENOMIC DNA]</scope>
</reference>
<feature type="region of interest" description="Disordered" evidence="1">
    <location>
        <begin position="105"/>
        <end position="127"/>
    </location>
</feature>
<accession>A0AAV0VZP5</accession>
<name>A0AAV0VZP5_9HEMI</name>
<keyword evidence="3" id="KW-1185">Reference proteome</keyword>
<protein>
    <submittedName>
        <fullName evidence="2">Uncharacterized protein</fullName>
    </submittedName>
</protein>
<dbReference type="EMBL" id="CARXXK010000001">
    <property type="protein sequence ID" value="CAI6349009.1"/>
    <property type="molecule type" value="Genomic_DNA"/>
</dbReference>
<sequence>MGCTKYLLPVDGKTKIVLSITTILPITNPGGRGLGAGVWLAVDSTVVITSSISSPHPPAVQNGEHFSNNIVTLQVEKFCNETCDDNVNFYEDELTRSIPIANDSEGDPLFKKKKKKKNRDKKMVQKDKHLKEDTSILNVVQFYNETIDDNVKYLNKINISAPNLNKEDFTTIIQIANASEDDEELTLLKSPFKKIKRKKKKSKMEINDGTQSSKYVTIQKNLKNMEDLKKNVSKEQSNEIHNGKICILQKCLLK</sequence>
<dbReference type="Proteomes" id="UP001160148">
    <property type="component" value="Unassembled WGS sequence"/>
</dbReference>
<feature type="compositionally biased region" description="Basic residues" evidence="1">
    <location>
        <begin position="111"/>
        <end position="120"/>
    </location>
</feature>
<evidence type="ECO:0000256" key="1">
    <source>
        <dbReference type="SAM" id="MobiDB-lite"/>
    </source>
</evidence>
<proteinExistence type="predicted"/>